<keyword evidence="5" id="KW-0732">Signal</keyword>
<keyword evidence="4 10" id="KW-0479">Metal-binding</keyword>
<keyword evidence="12" id="KW-0560">Oxidoreductase</keyword>
<dbReference type="PROSITE" id="PS51007">
    <property type="entry name" value="CYTC"/>
    <property type="match status" value="3"/>
</dbReference>
<feature type="domain" description="Cytochrome c" evidence="11">
    <location>
        <begin position="181"/>
        <end position="290"/>
    </location>
</feature>
<evidence type="ECO:0000259" key="11">
    <source>
        <dbReference type="PROSITE" id="PS51007"/>
    </source>
</evidence>
<accession>B2ILE3</accession>
<dbReference type="KEGG" id="bid:Bind_3802"/>
<feature type="domain" description="Cytochrome c" evidence="11">
    <location>
        <begin position="35"/>
        <end position="138"/>
    </location>
</feature>
<feature type="binding site" description="axial binding residue" evidence="10">
    <location>
        <position position="53"/>
    </location>
    <ligand>
        <name>heme c</name>
        <dbReference type="ChEBI" id="CHEBI:61717"/>
        <label>1</label>
    </ligand>
    <ligandPart>
        <name>Fe</name>
        <dbReference type="ChEBI" id="CHEBI:18248"/>
    </ligandPart>
</feature>
<dbReference type="GO" id="GO:0005886">
    <property type="term" value="C:plasma membrane"/>
    <property type="evidence" value="ECO:0007669"/>
    <property type="project" value="UniProtKB-SubCell"/>
</dbReference>
<feature type="binding site" description="axial binding residue" evidence="10">
    <location>
        <position position="200"/>
    </location>
    <ligand>
        <name>heme c</name>
        <dbReference type="ChEBI" id="CHEBI:61717"/>
        <label>2</label>
    </ligand>
    <ligandPart>
        <name>Fe</name>
        <dbReference type="ChEBI" id="CHEBI:18248"/>
    </ligandPart>
</feature>
<dbReference type="PANTHER" id="PTHR35008">
    <property type="entry name" value="BLL4482 PROTEIN-RELATED"/>
    <property type="match status" value="1"/>
</dbReference>
<dbReference type="PANTHER" id="PTHR35008:SF8">
    <property type="entry name" value="ALCOHOL DEHYDROGENASE CYTOCHROME C SUBUNIT"/>
    <property type="match status" value="1"/>
</dbReference>
<keyword evidence="3 9" id="KW-0349">Heme</keyword>
<proteinExistence type="predicted"/>
<evidence type="ECO:0000313" key="12">
    <source>
        <dbReference type="EMBL" id="ACB97343.1"/>
    </source>
</evidence>
<evidence type="ECO:0000256" key="9">
    <source>
        <dbReference type="PIRSR" id="PIRSR000018-50"/>
    </source>
</evidence>
<evidence type="ECO:0000256" key="7">
    <source>
        <dbReference type="ARBA" id="ARBA00023004"/>
    </source>
</evidence>
<comment type="subcellular location">
    <subcellularLocation>
        <location evidence="1">Cell membrane</location>
    </subcellularLocation>
</comment>
<dbReference type="InterPro" id="IPR051459">
    <property type="entry name" value="Cytochrome_c-type_DH"/>
</dbReference>
<evidence type="ECO:0000256" key="4">
    <source>
        <dbReference type="ARBA" id="ARBA00022723"/>
    </source>
</evidence>
<reference evidence="12 13" key="1">
    <citation type="submission" date="2008-03" db="EMBL/GenBank/DDBJ databases">
        <title>Complete sequence of plasmid1 of Beijerinckia indica subsp. indica ATCC 9039.</title>
        <authorList>
            <consortium name="US DOE Joint Genome Institute"/>
            <person name="Copeland A."/>
            <person name="Lucas S."/>
            <person name="Lapidus A."/>
            <person name="Glavina del Rio T."/>
            <person name="Dalin E."/>
            <person name="Tice H."/>
            <person name="Bruce D."/>
            <person name="Goodwin L."/>
            <person name="Pitluck S."/>
            <person name="LaButti K."/>
            <person name="Schmutz J."/>
            <person name="Larimer F."/>
            <person name="Land M."/>
            <person name="Hauser L."/>
            <person name="Kyrpides N."/>
            <person name="Mikhailova N."/>
            <person name="Dunfield P.F."/>
            <person name="Dedysh S.N."/>
            <person name="Liesack W."/>
            <person name="Saw J.H."/>
            <person name="Alam M."/>
            <person name="Chen Y."/>
            <person name="Murrell J.C."/>
            <person name="Richardson P."/>
        </authorList>
    </citation>
    <scope>NUCLEOTIDE SEQUENCE [LARGE SCALE GENOMIC DNA]</scope>
    <source>
        <strain evidence="13">ATCC 9039 / DSM 1715 / NCIMB 8712</strain>
        <plasmid evidence="12 13">pBIND01</plasmid>
    </source>
</reference>
<evidence type="ECO:0000256" key="3">
    <source>
        <dbReference type="ARBA" id="ARBA00022617"/>
    </source>
</evidence>
<feature type="binding site" description="covalent" evidence="9">
    <location>
        <position position="49"/>
    </location>
    <ligand>
        <name>heme c</name>
        <dbReference type="ChEBI" id="CHEBI:61717"/>
        <label>1</label>
    </ligand>
</feature>
<dbReference type="AlphaFoldDB" id="B2ILE3"/>
<feature type="binding site" description="covalent" evidence="9">
    <location>
        <position position="196"/>
    </location>
    <ligand>
        <name>heme c</name>
        <dbReference type="ChEBI" id="CHEBI:61717"/>
        <label>2</label>
    </ligand>
</feature>
<keyword evidence="2" id="KW-1003">Cell membrane</keyword>
<dbReference type="GO" id="GO:0009055">
    <property type="term" value="F:electron transfer activity"/>
    <property type="evidence" value="ECO:0007669"/>
    <property type="project" value="InterPro"/>
</dbReference>
<evidence type="ECO:0000256" key="10">
    <source>
        <dbReference type="PIRSR" id="PIRSR000018-51"/>
    </source>
</evidence>
<dbReference type="PIRSF" id="PIRSF000018">
    <property type="entry name" value="Mb_ADH_cyt_c"/>
    <property type="match status" value="1"/>
</dbReference>
<dbReference type="GO" id="GO:0033717">
    <property type="term" value="F:gluconate 2-dehydrogenase (acceptor) activity"/>
    <property type="evidence" value="ECO:0007669"/>
    <property type="project" value="UniProtKB-EC"/>
</dbReference>
<protein>
    <submittedName>
        <fullName evidence="12">Gluconate 2-dehydrogenase (Acceptor)</fullName>
        <ecNumber evidence="12">1.1.99.3</ecNumber>
    </submittedName>
</protein>
<keyword evidence="7 10" id="KW-0408">Iron</keyword>
<feature type="binding site" description="covalent" evidence="9">
    <location>
        <position position="340"/>
    </location>
    <ligand>
        <name>heme c</name>
        <dbReference type="ChEBI" id="CHEBI:61717"/>
        <label>3</label>
    </ligand>
</feature>
<dbReference type="GO" id="GO:0020037">
    <property type="term" value="F:heme binding"/>
    <property type="evidence" value="ECO:0007669"/>
    <property type="project" value="InterPro"/>
</dbReference>
<name>B2ILE3_BEII9</name>
<comment type="cofactor">
    <cofactor evidence="9">
        <name>heme c</name>
        <dbReference type="ChEBI" id="CHEBI:61717"/>
    </cofactor>
    <text evidence="9">Binds 3 heme c groups covalently per subunit.</text>
</comment>
<feature type="binding site" description="covalent" evidence="9">
    <location>
        <position position="199"/>
    </location>
    <ligand>
        <name>heme c</name>
        <dbReference type="ChEBI" id="CHEBI:61717"/>
        <label>2</label>
    </ligand>
</feature>
<keyword evidence="6" id="KW-0677">Repeat</keyword>
<dbReference type="OrthoDB" id="9811281at2"/>
<dbReference type="EC" id="1.1.99.3" evidence="12"/>
<dbReference type="Pfam" id="PF00034">
    <property type="entry name" value="Cytochrom_C"/>
    <property type="match status" value="2"/>
</dbReference>
<dbReference type="HOGENOM" id="CLU_028594_0_0_5"/>
<dbReference type="GO" id="GO:0005506">
    <property type="term" value="F:iron ion binding"/>
    <property type="evidence" value="ECO:0007669"/>
    <property type="project" value="InterPro"/>
</dbReference>
<sequence>MPDIKSAAFWSFLISGAFLGGTGAHTARAADNDQDLMSRGAYLATAADCVACHTRPSGQPFAGGLKVSTPQGDVVSTNITPDREHGIGDYTEADFEKALRRGIRKDGTYLYPVMPYVSYAGLTDQDVRALYIWFMHGVHPVAEKPLETQLRFPANIRMAMGVWNLLAGREKQETGDSFQYDKLRRGRYLATALEHCGTCHTPRNFMLIEKQDQYLGGGALAGWYAPNITSSKSGGIGDWSEEDLVSYFKTGRAKGRSQAAGPMGEVVEHSTSHLTDEDLDALAAFIKQVPARHNEGVHQARDSFGKPVDTPDLRTGELTRIDDLSERSGAEIYDGNCAACHGQNGAGTADNYVPSLYANSVVGSERPDNLIMTIIYGVDRTTPSGHASMPGFGRNSDVQCLSNEEIARLVNYVTATFGNHDHHVTAEQVAATRTDHLEKMVSHVSVKTTAGSDQR</sequence>
<dbReference type="EMBL" id="CP001017">
    <property type="protein sequence ID" value="ACB97343.1"/>
    <property type="molecule type" value="Genomic_DNA"/>
</dbReference>
<evidence type="ECO:0000256" key="2">
    <source>
        <dbReference type="ARBA" id="ARBA00022475"/>
    </source>
</evidence>
<keyword evidence="8" id="KW-0472">Membrane</keyword>
<evidence type="ECO:0000256" key="1">
    <source>
        <dbReference type="ARBA" id="ARBA00004236"/>
    </source>
</evidence>
<dbReference type="Gene3D" id="1.10.760.10">
    <property type="entry name" value="Cytochrome c-like domain"/>
    <property type="match status" value="3"/>
</dbReference>
<dbReference type="RefSeq" id="WP_012382956.1">
    <property type="nucleotide sequence ID" value="NC_010580.1"/>
</dbReference>
<organism evidence="12 13">
    <name type="scientific">Beijerinckia indica subsp. indica (strain ATCC 9039 / DSM 1715 / NCIMB 8712)</name>
    <dbReference type="NCBI Taxonomy" id="395963"/>
    <lineage>
        <taxon>Bacteria</taxon>
        <taxon>Pseudomonadati</taxon>
        <taxon>Pseudomonadota</taxon>
        <taxon>Alphaproteobacteria</taxon>
        <taxon>Hyphomicrobiales</taxon>
        <taxon>Beijerinckiaceae</taxon>
        <taxon>Beijerinckia</taxon>
    </lineage>
</organism>
<dbReference type="SUPFAM" id="SSF46626">
    <property type="entry name" value="Cytochrome c"/>
    <property type="match status" value="3"/>
</dbReference>
<geneLocation type="plasmid" evidence="12 13">
    <name>pBIND01</name>
</geneLocation>
<dbReference type="Proteomes" id="UP000001695">
    <property type="component" value="Plasmid pBIND01"/>
</dbReference>
<evidence type="ECO:0000313" key="13">
    <source>
        <dbReference type="Proteomes" id="UP000001695"/>
    </source>
</evidence>
<feature type="binding site" description="covalent" evidence="9">
    <location>
        <position position="52"/>
    </location>
    <ligand>
        <name>heme c</name>
        <dbReference type="ChEBI" id="CHEBI:61717"/>
        <label>1</label>
    </ligand>
</feature>
<feature type="domain" description="Cytochrome c" evidence="11">
    <location>
        <begin position="324"/>
        <end position="417"/>
    </location>
</feature>
<dbReference type="InterPro" id="IPR009056">
    <property type="entry name" value="Cyt_c-like_dom"/>
</dbReference>
<evidence type="ECO:0000256" key="5">
    <source>
        <dbReference type="ARBA" id="ARBA00022729"/>
    </source>
</evidence>
<keyword evidence="12" id="KW-0614">Plasmid</keyword>
<keyword evidence="13" id="KW-1185">Reference proteome</keyword>
<feature type="binding site" description="covalent" evidence="9">
    <location>
        <position position="337"/>
    </location>
    <ligand>
        <name>heme c</name>
        <dbReference type="ChEBI" id="CHEBI:61717"/>
        <label>3</label>
    </ligand>
</feature>
<feature type="binding site" description="axial binding residue" evidence="10">
    <location>
        <position position="341"/>
    </location>
    <ligand>
        <name>heme c</name>
        <dbReference type="ChEBI" id="CHEBI:61717"/>
        <label>3</label>
    </ligand>
    <ligandPart>
        <name>Fe</name>
        <dbReference type="ChEBI" id="CHEBI:18248"/>
    </ligandPart>
</feature>
<evidence type="ECO:0000256" key="6">
    <source>
        <dbReference type="ARBA" id="ARBA00022737"/>
    </source>
</evidence>
<dbReference type="InterPro" id="IPR036909">
    <property type="entry name" value="Cyt_c-like_dom_sf"/>
</dbReference>
<gene>
    <name evidence="12" type="ordered locus">Bind_3802</name>
</gene>
<dbReference type="InterPro" id="IPR014353">
    <property type="entry name" value="Membr-bd_ADH_cyt_c"/>
</dbReference>
<evidence type="ECO:0000256" key="8">
    <source>
        <dbReference type="ARBA" id="ARBA00023136"/>
    </source>
</evidence>